<dbReference type="Pfam" id="PF04087">
    <property type="entry name" value="DUF389"/>
    <property type="match status" value="1"/>
</dbReference>
<feature type="transmembrane region" description="Helical" evidence="1">
    <location>
        <begin position="75"/>
        <end position="100"/>
    </location>
</feature>
<dbReference type="OrthoDB" id="9790659at2"/>
<feature type="transmembrane region" description="Helical" evidence="1">
    <location>
        <begin position="244"/>
        <end position="265"/>
    </location>
</feature>
<reference evidence="2 3" key="1">
    <citation type="submission" date="2017-02" db="EMBL/GenBank/DDBJ databases">
        <authorList>
            <person name="Peterson S.W."/>
        </authorList>
    </citation>
    <scope>NUCLEOTIDE SEQUENCE [LARGE SCALE GENOMIC DNA]</scope>
    <source>
        <strain evidence="2 3">ATCC 700135</strain>
    </source>
</reference>
<evidence type="ECO:0000313" key="2">
    <source>
        <dbReference type="EMBL" id="SJZ32413.1"/>
    </source>
</evidence>
<dbReference type="InterPro" id="IPR005240">
    <property type="entry name" value="DUF389"/>
</dbReference>
<feature type="transmembrane region" description="Helical" evidence="1">
    <location>
        <begin position="146"/>
        <end position="165"/>
    </location>
</feature>
<protein>
    <submittedName>
        <fullName evidence="2">Uncharacterized hydrophobic domain-containing protein</fullName>
    </submittedName>
</protein>
<dbReference type="Proteomes" id="UP000189956">
    <property type="component" value="Unassembled WGS sequence"/>
</dbReference>
<dbReference type="PANTHER" id="PTHR20992">
    <property type="entry name" value="AT15442P-RELATED"/>
    <property type="match status" value="1"/>
</dbReference>
<feature type="transmembrane region" description="Helical" evidence="1">
    <location>
        <begin position="53"/>
        <end position="69"/>
    </location>
</feature>
<feature type="transmembrane region" description="Helical" evidence="1">
    <location>
        <begin position="172"/>
        <end position="194"/>
    </location>
</feature>
<dbReference type="RefSeq" id="WP_025836837.1">
    <property type="nucleotide sequence ID" value="NZ_FUWL01000003.1"/>
</dbReference>
<feature type="transmembrane region" description="Helical" evidence="1">
    <location>
        <begin position="200"/>
        <end position="223"/>
    </location>
</feature>
<proteinExistence type="predicted"/>
<gene>
    <name evidence="2" type="ORF">SAMN02745205_00282</name>
</gene>
<name>A0A1T4JQI6_PORCN</name>
<dbReference type="EMBL" id="FUWL01000003">
    <property type="protein sequence ID" value="SJZ32413.1"/>
    <property type="molecule type" value="Genomic_DNA"/>
</dbReference>
<keyword evidence="1" id="KW-0812">Transmembrane</keyword>
<keyword evidence="1" id="KW-0472">Membrane</keyword>
<feature type="transmembrane region" description="Helical" evidence="1">
    <location>
        <begin position="112"/>
        <end position="134"/>
    </location>
</feature>
<dbReference type="PANTHER" id="PTHR20992:SF9">
    <property type="entry name" value="AT15442P-RELATED"/>
    <property type="match status" value="1"/>
</dbReference>
<evidence type="ECO:0000313" key="3">
    <source>
        <dbReference type="Proteomes" id="UP000189956"/>
    </source>
</evidence>
<accession>A0A1T4JQI6</accession>
<keyword evidence="1" id="KW-1133">Transmembrane helix</keyword>
<evidence type="ECO:0000256" key="1">
    <source>
        <dbReference type="SAM" id="Phobius"/>
    </source>
</evidence>
<sequence>MNNTPNPPVDQNNSEPRQNLWEFLISYFDVKGEKENELLTIEAMKSDVDFRGTKAWILICAIFIASLGLNTNSTAVIIGAMLISPLMGPIIGLGLGLGIVDFRLVRKALRNFAIATGIALLTSTLYFLISPISTAQSELLARTQPTLYDVLIALVGGVAGVLAGATKSKGNVIPGVAIATALMPPLCTAGYGIATGQPNFFFGAFYLYMINCVFIGLATYMMIKLLKYRKVSYMNPIRAKRLSYLVLTIVTCTAVPSVFLGYKLIQANIFEEQKMRFIRSELAFQDTQVLKHHVFQRGDSSIIEVSMIGKELTPDMVQYLQAKLPDYGLKNTALVVRQGFGSMNLDNFRSDIMQDITKSSSDYIKYQQLVIDSLRTQINDNKQLSVRALTVSADMKTLFPEIVRADFSNSYSISLNSLGLDTVLTVTLVSEKALTTDSKERLRRWLSDSLPGAFIQFHTLDEN</sequence>
<organism evidence="2 3">
    <name type="scientific">Porphyromonas cangingivalis</name>
    <dbReference type="NCBI Taxonomy" id="36874"/>
    <lineage>
        <taxon>Bacteria</taxon>
        <taxon>Pseudomonadati</taxon>
        <taxon>Bacteroidota</taxon>
        <taxon>Bacteroidia</taxon>
        <taxon>Bacteroidales</taxon>
        <taxon>Porphyromonadaceae</taxon>
        <taxon>Porphyromonas</taxon>
    </lineage>
</organism>
<dbReference type="AlphaFoldDB" id="A0A1T4JQI6"/>